<feature type="region of interest" description="Disordered" evidence="1">
    <location>
        <begin position="491"/>
        <end position="526"/>
    </location>
</feature>
<feature type="compositionally biased region" description="Polar residues" evidence="1">
    <location>
        <begin position="1275"/>
        <end position="1292"/>
    </location>
</feature>
<dbReference type="Proteomes" id="UP001164746">
    <property type="component" value="Chromosome 2"/>
</dbReference>
<feature type="compositionally biased region" description="Polar residues" evidence="1">
    <location>
        <begin position="1730"/>
        <end position="1770"/>
    </location>
</feature>
<dbReference type="InterPro" id="IPR041966">
    <property type="entry name" value="LOTUS-like"/>
</dbReference>
<feature type="domain" description="MARF1 RNA recognition motif 1" evidence="2">
    <location>
        <begin position="226"/>
        <end position="280"/>
    </location>
</feature>
<keyword evidence="6" id="KW-1185">Reference proteome</keyword>
<dbReference type="InterPro" id="IPR024768">
    <property type="entry name" value="Marf1"/>
</dbReference>
<feature type="region of interest" description="Disordered" evidence="1">
    <location>
        <begin position="1559"/>
        <end position="1578"/>
    </location>
</feature>
<feature type="region of interest" description="Disordered" evidence="1">
    <location>
        <begin position="68"/>
        <end position="96"/>
    </location>
</feature>
<feature type="compositionally biased region" description="Low complexity" evidence="1">
    <location>
        <begin position="298"/>
        <end position="318"/>
    </location>
</feature>
<evidence type="ECO:0000259" key="3">
    <source>
        <dbReference type="Pfam" id="PF12872"/>
    </source>
</evidence>
<evidence type="ECO:0000313" key="5">
    <source>
        <dbReference type="EMBL" id="WAQ96506.1"/>
    </source>
</evidence>
<dbReference type="InterPro" id="IPR035979">
    <property type="entry name" value="RBD_domain_sf"/>
</dbReference>
<feature type="region of interest" description="Disordered" evidence="1">
    <location>
        <begin position="298"/>
        <end position="367"/>
    </location>
</feature>
<dbReference type="PANTHER" id="PTHR14379">
    <property type="entry name" value="LIMKAIN B LKAP"/>
    <property type="match status" value="1"/>
</dbReference>
<feature type="domain" description="HTH OST-type" evidence="3">
    <location>
        <begin position="832"/>
        <end position="896"/>
    </location>
</feature>
<dbReference type="Pfam" id="PF11608">
    <property type="entry name" value="RRM_MARF1"/>
    <property type="match status" value="1"/>
</dbReference>
<evidence type="ECO:0000313" key="6">
    <source>
        <dbReference type="Proteomes" id="UP001164746"/>
    </source>
</evidence>
<accession>A0ABY7DHQ0</accession>
<feature type="compositionally biased region" description="Basic and acidic residues" evidence="1">
    <location>
        <begin position="1441"/>
        <end position="1473"/>
    </location>
</feature>
<evidence type="ECO:0000259" key="2">
    <source>
        <dbReference type="Pfam" id="PF11608"/>
    </source>
</evidence>
<dbReference type="InterPro" id="IPR034189">
    <property type="entry name" value="MARF1_RRM1"/>
</dbReference>
<feature type="region of interest" description="Disordered" evidence="1">
    <location>
        <begin position="1730"/>
        <end position="1786"/>
    </location>
</feature>
<feature type="domain" description="HTH OST-type" evidence="3">
    <location>
        <begin position="1193"/>
        <end position="1259"/>
    </location>
</feature>
<feature type="region of interest" description="Disordered" evidence="1">
    <location>
        <begin position="1441"/>
        <end position="1489"/>
    </location>
</feature>
<evidence type="ECO:0000259" key="4">
    <source>
        <dbReference type="Pfam" id="PF19687"/>
    </source>
</evidence>
<feature type="domain" description="HTH OST-type" evidence="3">
    <location>
        <begin position="990"/>
        <end position="1055"/>
    </location>
</feature>
<dbReference type="EMBL" id="CP111013">
    <property type="protein sequence ID" value="WAQ96506.1"/>
    <property type="molecule type" value="Genomic_DNA"/>
</dbReference>
<name>A0ABY7DHQ0_MYAAR</name>
<organism evidence="5 6">
    <name type="scientific">Mya arenaria</name>
    <name type="common">Soft-shell clam</name>
    <dbReference type="NCBI Taxonomy" id="6604"/>
    <lineage>
        <taxon>Eukaryota</taxon>
        <taxon>Metazoa</taxon>
        <taxon>Spiralia</taxon>
        <taxon>Lophotrochozoa</taxon>
        <taxon>Mollusca</taxon>
        <taxon>Bivalvia</taxon>
        <taxon>Autobranchia</taxon>
        <taxon>Heteroconchia</taxon>
        <taxon>Euheterodonta</taxon>
        <taxon>Imparidentia</taxon>
        <taxon>Neoheterodontei</taxon>
        <taxon>Myida</taxon>
        <taxon>Myoidea</taxon>
        <taxon>Myidae</taxon>
        <taxon>Mya</taxon>
    </lineage>
</organism>
<feature type="region of interest" description="Disordered" evidence="1">
    <location>
        <begin position="1272"/>
        <end position="1322"/>
    </location>
</feature>
<dbReference type="Gene3D" id="3.30.70.330">
    <property type="match status" value="2"/>
</dbReference>
<feature type="compositionally biased region" description="Polar residues" evidence="1">
    <location>
        <begin position="491"/>
        <end position="502"/>
    </location>
</feature>
<feature type="compositionally biased region" description="Polar residues" evidence="1">
    <location>
        <begin position="319"/>
        <end position="344"/>
    </location>
</feature>
<dbReference type="InterPro" id="IPR025605">
    <property type="entry name" value="OST-HTH/LOTUS_dom"/>
</dbReference>
<feature type="domain" description="MARF1 first and second LOTUS" evidence="4">
    <location>
        <begin position="626"/>
        <end position="814"/>
    </location>
</feature>
<dbReference type="Pfam" id="PF12872">
    <property type="entry name" value="OST-HTH"/>
    <property type="match status" value="3"/>
</dbReference>
<dbReference type="Pfam" id="PF19687">
    <property type="entry name" value="MARF1_LOTUS"/>
    <property type="match status" value="1"/>
</dbReference>
<dbReference type="InterPro" id="IPR045602">
    <property type="entry name" value="MARF1_LOTUS"/>
</dbReference>
<dbReference type="CDD" id="cd08824">
    <property type="entry name" value="LOTUS"/>
    <property type="match status" value="1"/>
</dbReference>
<sequence>MDQLLCASVPETHGHWKEARKNLLVVPPCGFLEECSNRNEDILSSTFPIPALGCQYCKAMEQSQQAVRNDNSSESSSCQPTPGSQTVDVNSGNDNPNPRGMPVGVFWDIENCSVPSGKSALQVVQVIREIFIAENREAEFMCAYQCGSCGCSDINFSTILYDLRYRKNLKITLVHGDHVHESLVACAHHTVNFHDLVSHVQARLVKECSSYVCVTVTGYGVERGVSAVRKRLRHLVANTGGRVVSVNENQAIIRFPSLDHAHRGRHRMQGQDVYGSAINVEYTHPSYHYGSYYNQNRNNNNNWNNKTNTNNGYYNGNNVSPNRTRPYSQSYRQTPPMSETQQGPVQPKADIPSADLNYPTSNTDLSNRRHEYQSPALPHFSANQNGPSATEGDEHKEVNLLDTLLRGGTEGSSQDDHSTALQGLVKKFAEGNKSSRQEEQMPLGGGDSTQFYSHYTQYQQTHFLGYQSWQQQQQQQQQEQEQSQQQNGYYDNYRNSYQSQGPPQRGFQPIRSASPSESSLSSASPVDFNSEEFPGAVDLLISNLDYNISPREWKHILTSNFHPHIKILHIDVYLQPDNTSLGVIKVGSMEEARFAISQFHRKKIGYKRIHVTLRTDTATTPESSVRSEAIALLSEAKDNVLPLFKFIELFNKRFNRSVSVSELYKMRDTIEIVEKGGAGRMIHLAPGLKRATPEPSNAEDTEVQQITEVAVCHYHCPEGSSMYKEAVNMSILPNVKVQLKTFAPQVHSLLMSHDGLIPLMSFPACFSAEITQLVYVYEGGVPLEHVISCVPGVQIVTSNTGLKKVIWAENKPPGSPEPGSPGCNGSVSHHLSQFGREMVDLLKSQPSCRLAFSKFIPSYHQHFGRQLRVADYGYSRLGDLFDAIPHVIQMIGMGDRKVLSLAHKTQVKRFTADLLKLLKNAQGRQVYLSDLTEEFCKLFNRSWDVVEYGICHLDDMLSELPPNTVQVTSEGHNTVIALPRVEPTDEELERIKQFSLEIVDLLKHSDHCRMPFTKLVPSYHHHFGRQLRVGDYGYTKLQDLLESLSNVVELDEEVEERMIRLTESELRKVVGDQVVAMLKEQRMYGFPLPLADLHVETPQQLATKLKHVVKLEVYDGREYLVLSDRTSAPPLARQVLQLLMDQSGGSLPLMELCSRYKTTFGAEPNITKIKEELLDYVQISGDDESGVISLTPLQTLARDLRTLLQIHGKITLSHLERLFYKRYCVELKPALYGFQTTVALLMAIPHVVTIKGKGNRRMVHLSGDLQGTLPIIDESYSSRPDSDTPSNDSGSALTDDDTPTELKSRPQDLLDEHVPFGVPSPALKPDSMGSHIDLIKFDINPEYADSIFASISEEDRGHQKTPLCQTPTSQLLQLAAQFLPQTPPPDEPLGPSPTPQSTLEILKQGWWSASPSQLQEVSASIKNAGIVDQMAAIKLIENKSKENMEGQGENEPRSKESQTKTDNLKKVDSRTESAELSDDETETSVERGQDHRCAIQSLSATLAYLRETSSLTDHIPDGQSTGSNRMNAVKVLKRPESPLCLIEKDDGDKIKAAVKIKKEKLSDDEDTEKSVLSPPLGAHPLQPGSYWYSKQFKSKTSSLELPSKSPEDVRKVLASLALPKSREVAMDYSMDGNSREFEAATPHASIDNSDTLTDGFPDFSSEVINVDYSALVKDSKQYNNNPTTKADSERIIPGKTTKHDLDHKFGNCFADDCMCYEVVFRQDQPIETSSIKSDSSFTTESPEVSPTKSRPSKQRLSTSPLSDESGNSSINKRRSRIAAKFGQLVE</sequence>
<evidence type="ECO:0000256" key="1">
    <source>
        <dbReference type="SAM" id="MobiDB-lite"/>
    </source>
</evidence>
<proteinExistence type="predicted"/>
<dbReference type="Gene3D" id="3.30.420.610">
    <property type="entry name" value="LOTUS domain-like"/>
    <property type="match status" value="4"/>
</dbReference>
<reference evidence="5" key="1">
    <citation type="submission" date="2022-11" db="EMBL/GenBank/DDBJ databases">
        <title>Centuries of genome instability and evolution in soft-shell clam transmissible cancer (bioRxiv).</title>
        <authorList>
            <person name="Hart S.F.M."/>
            <person name="Yonemitsu M.A."/>
            <person name="Giersch R.M."/>
            <person name="Beal B.F."/>
            <person name="Arriagada G."/>
            <person name="Davis B.W."/>
            <person name="Ostrander E.A."/>
            <person name="Goff S.P."/>
            <person name="Metzger M.J."/>
        </authorList>
    </citation>
    <scope>NUCLEOTIDE SEQUENCE</scope>
    <source>
        <strain evidence="5">MELC-2E11</strain>
        <tissue evidence="5">Siphon/mantle</tissue>
    </source>
</reference>
<feature type="compositionally biased region" description="Low complexity" evidence="1">
    <location>
        <begin position="512"/>
        <end position="525"/>
    </location>
</feature>
<dbReference type="SUPFAM" id="SSF54928">
    <property type="entry name" value="RNA-binding domain, RBD"/>
    <property type="match status" value="1"/>
</dbReference>
<gene>
    <name evidence="5" type="ORF">MAR_029196</name>
</gene>
<protein>
    <submittedName>
        <fullName evidence="5">MARF1-like protein</fullName>
    </submittedName>
</protein>
<feature type="compositionally biased region" description="Basic and acidic residues" evidence="1">
    <location>
        <begin position="1300"/>
        <end position="1314"/>
    </location>
</feature>
<dbReference type="InterPro" id="IPR012677">
    <property type="entry name" value="Nucleotide-bd_a/b_plait_sf"/>
</dbReference>
<dbReference type="PANTHER" id="PTHR14379:SF3">
    <property type="entry name" value="MEIOSIS REGULATOR AND MRNA STABILITY FACTOR 1"/>
    <property type="match status" value="1"/>
</dbReference>